<proteinExistence type="predicted"/>
<evidence type="ECO:0000313" key="2">
    <source>
        <dbReference type="Proteomes" id="UP001597051"/>
    </source>
</evidence>
<name>A0ABW3J4M7_9FLAO</name>
<protein>
    <submittedName>
        <fullName evidence="1">Uncharacterized protein</fullName>
    </submittedName>
</protein>
<evidence type="ECO:0000313" key="1">
    <source>
        <dbReference type="EMBL" id="MFD0985407.1"/>
    </source>
</evidence>
<dbReference type="RefSeq" id="WP_379759306.1">
    <property type="nucleotide sequence ID" value="NZ_JBHSYB010000067.1"/>
</dbReference>
<keyword evidence="2" id="KW-1185">Reference proteome</keyword>
<reference evidence="2" key="1">
    <citation type="journal article" date="2019" name="Int. J. Syst. Evol. Microbiol.">
        <title>The Global Catalogue of Microorganisms (GCM) 10K type strain sequencing project: providing services to taxonomists for standard genome sequencing and annotation.</title>
        <authorList>
            <consortium name="The Broad Institute Genomics Platform"/>
            <consortium name="The Broad Institute Genome Sequencing Center for Infectious Disease"/>
            <person name="Wu L."/>
            <person name="Ma J."/>
        </authorList>
    </citation>
    <scope>NUCLEOTIDE SEQUENCE [LARGE SCALE GENOMIC DNA]</scope>
    <source>
        <strain evidence="2">CECT 7649</strain>
    </source>
</reference>
<comment type="caution">
    <text evidence="1">The sequence shown here is derived from an EMBL/GenBank/DDBJ whole genome shotgun (WGS) entry which is preliminary data.</text>
</comment>
<dbReference type="Proteomes" id="UP001597051">
    <property type="component" value="Unassembled WGS sequence"/>
</dbReference>
<dbReference type="EMBL" id="JBHTIZ010000046">
    <property type="protein sequence ID" value="MFD0985407.1"/>
    <property type="molecule type" value="Genomic_DNA"/>
</dbReference>
<organism evidence="1 2">
    <name type="scientific">Flavobacterium myungsuense</name>
    <dbReference type="NCBI Taxonomy" id="651823"/>
    <lineage>
        <taxon>Bacteria</taxon>
        <taxon>Pseudomonadati</taxon>
        <taxon>Bacteroidota</taxon>
        <taxon>Flavobacteriia</taxon>
        <taxon>Flavobacteriales</taxon>
        <taxon>Flavobacteriaceae</taxon>
        <taxon>Flavobacterium</taxon>
    </lineage>
</organism>
<accession>A0ABW3J4M7</accession>
<gene>
    <name evidence="1" type="ORF">ACFQ0S_13070</name>
</gene>
<sequence>MAFFRNNTKRMVQEFKNKNEYYSNDLNKEIIESYEDLKSDFENYSQVIPEFSEFVSDIKSKLTSTEATKLEEFYNQLRRVNLCAKNGVESLRHLSLNHRKVTRETLRLYDEFE</sequence>